<protein>
    <submittedName>
        <fullName evidence="1">Uncharacterized protein</fullName>
    </submittedName>
</protein>
<gene>
    <name evidence="1" type="ORF">E6C60_3896</name>
</gene>
<dbReference type="KEGG" id="palo:E6C60_3896"/>
<proteinExistence type="predicted"/>
<evidence type="ECO:0000313" key="2">
    <source>
        <dbReference type="Proteomes" id="UP000300879"/>
    </source>
</evidence>
<evidence type="ECO:0000313" key="1">
    <source>
        <dbReference type="EMBL" id="QCT04601.1"/>
    </source>
</evidence>
<dbReference type="AlphaFoldDB" id="A0A4P8XRW5"/>
<reference evidence="1 2" key="1">
    <citation type="submission" date="2019-05" db="EMBL/GenBank/DDBJ databases">
        <authorList>
            <person name="Chen C."/>
        </authorList>
    </citation>
    <scope>NUCLEOTIDE SEQUENCE [LARGE SCALE GENOMIC DNA]</scope>
    <source>
        <strain evidence="1 2">HB172198</strain>
    </source>
</reference>
<name>A0A4P8XRW5_9BACL</name>
<sequence>MNTNLGIFHSALPPESLSFHAKCVHIFELIYMYERVTDDRTGSERSVLPSIP</sequence>
<organism evidence="1 2">
    <name type="scientific">Paenibacillus algicola</name>
    <dbReference type="NCBI Taxonomy" id="2565926"/>
    <lineage>
        <taxon>Bacteria</taxon>
        <taxon>Bacillati</taxon>
        <taxon>Bacillota</taxon>
        <taxon>Bacilli</taxon>
        <taxon>Bacillales</taxon>
        <taxon>Paenibacillaceae</taxon>
        <taxon>Paenibacillus</taxon>
    </lineage>
</organism>
<accession>A0A4P8XRW5</accession>
<keyword evidence="2" id="KW-1185">Reference proteome</keyword>
<dbReference type="Proteomes" id="UP000300879">
    <property type="component" value="Chromosome"/>
</dbReference>
<dbReference type="EMBL" id="CP040396">
    <property type="protein sequence ID" value="QCT04601.1"/>
    <property type="molecule type" value="Genomic_DNA"/>
</dbReference>